<evidence type="ECO:0000313" key="3">
    <source>
        <dbReference type="Proteomes" id="UP000035037"/>
    </source>
</evidence>
<keyword evidence="1" id="KW-0472">Membrane</keyword>
<feature type="transmembrane region" description="Helical" evidence="1">
    <location>
        <begin position="9"/>
        <end position="29"/>
    </location>
</feature>
<sequence>MIRVLKGELLYIVWLFPSLLFNVLLRYIFGPLFALYLLGNGFAKIIQSSWTLGFLHRLL</sequence>
<evidence type="ECO:0000256" key="1">
    <source>
        <dbReference type="SAM" id="Phobius"/>
    </source>
</evidence>
<gene>
    <name evidence="2" type="ORF">TQ37_09000</name>
</gene>
<keyword evidence="1" id="KW-0812">Transmembrane</keyword>
<reference evidence="2 3" key="1">
    <citation type="submission" date="2015-02" db="EMBL/GenBank/DDBJ databases">
        <authorList>
            <person name="Slaby B."/>
            <person name="Hentschel U."/>
        </authorList>
    </citation>
    <scope>NUCLEOTIDE SEQUENCE [LARGE SCALE GENOMIC DNA]</scope>
    <source>
        <strain evidence="2">15L</strain>
    </source>
</reference>
<dbReference type="Proteomes" id="UP000035037">
    <property type="component" value="Unassembled WGS sequence"/>
</dbReference>
<comment type="caution">
    <text evidence="2">The sequence shown here is derived from an EMBL/GenBank/DDBJ whole genome shotgun (WGS) entry which is preliminary data.</text>
</comment>
<evidence type="ECO:0000313" key="2">
    <source>
        <dbReference type="EMBL" id="KKZ10269.1"/>
    </source>
</evidence>
<organism evidence="2 3">
    <name type="scientific">Candidatus Synechococcus spongiarum 15L</name>
    <dbReference type="NCBI Taxonomy" id="1608419"/>
    <lineage>
        <taxon>Bacteria</taxon>
        <taxon>Bacillati</taxon>
        <taxon>Cyanobacteriota</taxon>
        <taxon>Cyanophyceae</taxon>
        <taxon>Synechococcales</taxon>
        <taxon>Synechococcaceae</taxon>
        <taxon>Synechococcus</taxon>
    </lineage>
</organism>
<dbReference type="PATRIC" id="fig|1608419.3.peg.1052"/>
<keyword evidence="1" id="KW-1133">Transmembrane helix</keyword>
<dbReference type="AlphaFoldDB" id="A0A0G8ARR4"/>
<name>A0A0G8ARR4_9SYNE</name>
<reference evidence="2 3" key="2">
    <citation type="submission" date="2015-05" db="EMBL/GenBank/DDBJ databases">
        <title>Lifestyle Evolution in Cyanobacterial Symbionts of Sponges.</title>
        <authorList>
            <person name="Burgsdorf I."/>
            <person name="Slaby B.M."/>
            <person name="Handley K.M."/>
            <person name="Haber M."/>
            <person name="Blom J."/>
            <person name="Marshall C.W."/>
            <person name="Gilbert J.A."/>
            <person name="Hentschel U."/>
            <person name="Steindler L."/>
        </authorList>
    </citation>
    <scope>NUCLEOTIDE SEQUENCE [LARGE SCALE GENOMIC DNA]</scope>
    <source>
        <strain evidence="2">15L</strain>
    </source>
</reference>
<protein>
    <submittedName>
        <fullName evidence="2">Uncharacterized protein</fullName>
    </submittedName>
</protein>
<dbReference type="EMBL" id="JYFQ01000193">
    <property type="protein sequence ID" value="KKZ10269.1"/>
    <property type="molecule type" value="Genomic_DNA"/>
</dbReference>
<proteinExistence type="predicted"/>
<accession>A0A0G8ARR4</accession>